<evidence type="ECO:0000256" key="7">
    <source>
        <dbReference type="SAM" id="Phobius"/>
    </source>
</evidence>
<feature type="region of interest" description="Disordered" evidence="6">
    <location>
        <begin position="266"/>
        <end position="291"/>
    </location>
</feature>
<organism evidence="9 10">
    <name type="scientific">Parascedosporium putredinis</name>
    <dbReference type="NCBI Taxonomy" id="1442378"/>
    <lineage>
        <taxon>Eukaryota</taxon>
        <taxon>Fungi</taxon>
        <taxon>Dikarya</taxon>
        <taxon>Ascomycota</taxon>
        <taxon>Pezizomycotina</taxon>
        <taxon>Sordariomycetes</taxon>
        <taxon>Hypocreomycetidae</taxon>
        <taxon>Microascales</taxon>
        <taxon>Microascaceae</taxon>
        <taxon>Parascedosporium</taxon>
    </lineage>
</organism>
<keyword evidence="2 7" id="KW-0812">Transmembrane</keyword>
<feature type="transmembrane region" description="Helical" evidence="7">
    <location>
        <begin position="128"/>
        <end position="150"/>
    </location>
</feature>
<reference evidence="9" key="1">
    <citation type="submission" date="2022-11" db="EMBL/GenBank/DDBJ databases">
        <authorList>
            <person name="Scott C."/>
            <person name="Bruce N."/>
        </authorList>
    </citation>
    <scope>NUCLEOTIDE SEQUENCE</scope>
</reference>
<dbReference type="Pfam" id="PF20684">
    <property type="entry name" value="Fung_rhodopsin"/>
    <property type="match status" value="1"/>
</dbReference>
<comment type="similarity">
    <text evidence="5">Belongs to the SAT4 family.</text>
</comment>
<feature type="domain" description="Rhodopsin" evidence="8">
    <location>
        <begin position="92"/>
        <end position="193"/>
    </location>
</feature>
<evidence type="ECO:0000256" key="2">
    <source>
        <dbReference type="ARBA" id="ARBA00022692"/>
    </source>
</evidence>
<keyword evidence="4 7" id="KW-0472">Membrane</keyword>
<evidence type="ECO:0000259" key="8">
    <source>
        <dbReference type="Pfam" id="PF20684"/>
    </source>
</evidence>
<evidence type="ECO:0000256" key="4">
    <source>
        <dbReference type="ARBA" id="ARBA00023136"/>
    </source>
</evidence>
<feature type="region of interest" description="Disordered" evidence="6">
    <location>
        <begin position="360"/>
        <end position="384"/>
    </location>
</feature>
<feature type="region of interest" description="Disordered" evidence="6">
    <location>
        <begin position="315"/>
        <end position="335"/>
    </location>
</feature>
<dbReference type="OrthoDB" id="444631at2759"/>
<feature type="compositionally biased region" description="Basic and acidic residues" evidence="6">
    <location>
        <begin position="435"/>
        <end position="451"/>
    </location>
</feature>
<evidence type="ECO:0000256" key="3">
    <source>
        <dbReference type="ARBA" id="ARBA00022989"/>
    </source>
</evidence>
<dbReference type="InterPro" id="IPR052337">
    <property type="entry name" value="SAT4-like"/>
</dbReference>
<dbReference type="InterPro" id="IPR049326">
    <property type="entry name" value="Rhodopsin_dom_fungi"/>
</dbReference>
<evidence type="ECO:0000313" key="9">
    <source>
        <dbReference type="EMBL" id="CAI4213440.1"/>
    </source>
</evidence>
<dbReference type="PANTHER" id="PTHR33048">
    <property type="entry name" value="PTH11-LIKE INTEGRAL MEMBRANE PROTEIN (AFU_ORTHOLOGUE AFUA_5G11245)"/>
    <property type="match status" value="1"/>
</dbReference>
<feature type="compositionally biased region" description="Low complexity" evidence="6">
    <location>
        <begin position="363"/>
        <end position="374"/>
    </location>
</feature>
<evidence type="ECO:0000256" key="5">
    <source>
        <dbReference type="ARBA" id="ARBA00038359"/>
    </source>
</evidence>
<feature type="transmembrane region" description="Helical" evidence="7">
    <location>
        <begin position="30"/>
        <end position="51"/>
    </location>
</feature>
<dbReference type="PANTHER" id="PTHR33048:SF47">
    <property type="entry name" value="INTEGRAL MEMBRANE PROTEIN-RELATED"/>
    <property type="match status" value="1"/>
</dbReference>
<accession>A0A9P1H0Z1</accession>
<evidence type="ECO:0000256" key="1">
    <source>
        <dbReference type="ARBA" id="ARBA00004141"/>
    </source>
</evidence>
<feature type="compositionally biased region" description="Basic residues" evidence="6">
    <location>
        <begin position="270"/>
        <end position="285"/>
    </location>
</feature>
<keyword evidence="10" id="KW-1185">Reference proteome</keyword>
<sequence>MAAQMLPMHNDTGASTFDDYDTPHDTGMPAILAGILVPHIICTIVIIGRVISRLHRRLHPDILLAPDERDLQHDLDLATADGGPGSVHPYIMRTYLGLIFYQLCLCLTKLSVLTFYLRMFSGKRRERWLARATIAFVLLYGVPLLFVSVFQCHPQEGEFFGRPMRCVGFAPLLISSASLHTATDAWIIIMVIPLSIFVIAASLLRLQLSLHRHFQPGSVGVTNTLAFFVMTILECDVALICASAPMLRPVLARVWPRMMGDAQATGRVVGGRRKGARAGKRRSARPLRDVSDDESVDLTTMVSYRGYPWRRSRVLNDDHGHGHGHDASKSTKEAAGQGRVYGLWRTGDAANTAPEMTEVDLENNNTNNNNSSSTKMEAANSERGMTQLSLRSLFGSTRRLAQQAPGLQQYRDNEIQTIVLALVPANAASAPADTSKGRQDGAEEEARERDVGGALGQEPGELRPGDQRPQELEQDVPVSGLSGETYAVSLDDDDEDRVGRLSMRPRLDRRPE</sequence>
<comment type="subcellular location">
    <subcellularLocation>
        <location evidence="1">Membrane</location>
        <topology evidence="1">Multi-pass membrane protein</topology>
    </subcellularLocation>
</comment>
<dbReference type="Proteomes" id="UP000838763">
    <property type="component" value="Unassembled WGS sequence"/>
</dbReference>
<evidence type="ECO:0000313" key="10">
    <source>
        <dbReference type="Proteomes" id="UP000838763"/>
    </source>
</evidence>
<feature type="transmembrane region" description="Helical" evidence="7">
    <location>
        <begin position="225"/>
        <end position="247"/>
    </location>
</feature>
<evidence type="ECO:0000256" key="6">
    <source>
        <dbReference type="SAM" id="MobiDB-lite"/>
    </source>
</evidence>
<feature type="compositionally biased region" description="Basic and acidic residues" evidence="6">
    <location>
        <begin position="460"/>
        <end position="471"/>
    </location>
</feature>
<comment type="caution">
    <text evidence="9">The sequence shown here is derived from an EMBL/GenBank/DDBJ whole genome shotgun (WGS) entry which is preliminary data.</text>
</comment>
<gene>
    <name evidence="9" type="ORF">PPNO1_LOCUS3186</name>
</gene>
<feature type="transmembrane region" description="Helical" evidence="7">
    <location>
        <begin position="185"/>
        <end position="204"/>
    </location>
</feature>
<name>A0A9P1H0Z1_9PEZI</name>
<dbReference type="GO" id="GO:0016020">
    <property type="term" value="C:membrane"/>
    <property type="evidence" value="ECO:0007669"/>
    <property type="project" value="UniProtKB-SubCell"/>
</dbReference>
<dbReference type="EMBL" id="CALLCH030000008">
    <property type="protein sequence ID" value="CAI4213440.1"/>
    <property type="molecule type" value="Genomic_DNA"/>
</dbReference>
<protein>
    <recommendedName>
        <fullName evidence="8">Rhodopsin domain-containing protein</fullName>
    </recommendedName>
</protein>
<dbReference type="AlphaFoldDB" id="A0A9P1H0Z1"/>
<keyword evidence="3 7" id="KW-1133">Transmembrane helix</keyword>
<feature type="region of interest" description="Disordered" evidence="6">
    <location>
        <begin position="427"/>
        <end position="512"/>
    </location>
</feature>
<feature type="compositionally biased region" description="Basic and acidic residues" evidence="6">
    <location>
        <begin position="315"/>
        <end position="332"/>
    </location>
</feature>
<proteinExistence type="inferred from homology"/>